<dbReference type="EMBL" id="LPWH01000123">
    <property type="protein sequence ID" value="POQ98343.1"/>
    <property type="molecule type" value="Genomic_DNA"/>
</dbReference>
<evidence type="ECO:0008006" key="3">
    <source>
        <dbReference type="Google" id="ProtNLM"/>
    </source>
</evidence>
<evidence type="ECO:0000313" key="2">
    <source>
        <dbReference type="Proteomes" id="UP000237350"/>
    </source>
</evidence>
<organism evidence="1 2">
    <name type="scientific">Alkalispirochaeta sphaeroplastigenens</name>
    <dbReference type="NCBI Taxonomy" id="1187066"/>
    <lineage>
        <taxon>Bacteria</taxon>
        <taxon>Pseudomonadati</taxon>
        <taxon>Spirochaetota</taxon>
        <taxon>Spirochaetia</taxon>
        <taxon>Spirochaetales</taxon>
        <taxon>Spirochaetaceae</taxon>
        <taxon>Alkalispirochaeta</taxon>
    </lineage>
</organism>
<dbReference type="AlphaFoldDB" id="A0A2S4JFP9"/>
<gene>
    <name evidence="1" type="ORF">AU468_13375</name>
</gene>
<proteinExistence type="predicted"/>
<sequence>MRTALVQVVLGMIRVRRRTGTYRIIQRCDRLKQAKGSGRSIIATARQLSTIIWRMLTDGVEFDEAKMLDPEIRRKAIEMQAAALDAAS</sequence>
<protein>
    <recommendedName>
        <fullName evidence="3">Transposase</fullName>
    </recommendedName>
</protein>
<accession>A0A2S4JFP9</accession>
<dbReference type="Proteomes" id="UP000237350">
    <property type="component" value="Unassembled WGS sequence"/>
</dbReference>
<reference evidence="2" key="1">
    <citation type="submission" date="2015-12" db="EMBL/GenBank/DDBJ databases">
        <authorList>
            <person name="Lodha T.D."/>
            <person name="Chintalapati S."/>
            <person name="Chintalapati V.R."/>
            <person name="Sravanthi T."/>
        </authorList>
    </citation>
    <scope>NUCLEOTIDE SEQUENCE [LARGE SCALE GENOMIC DNA]</scope>
    <source>
        <strain evidence="2">JC133</strain>
    </source>
</reference>
<comment type="caution">
    <text evidence="1">The sequence shown here is derived from an EMBL/GenBank/DDBJ whole genome shotgun (WGS) entry which is preliminary data.</text>
</comment>
<evidence type="ECO:0000313" key="1">
    <source>
        <dbReference type="EMBL" id="POQ98343.1"/>
    </source>
</evidence>
<keyword evidence="2" id="KW-1185">Reference proteome</keyword>
<name>A0A2S4JFP9_9SPIO</name>